<dbReference type="EMBL" id="QZCH01000026">
    <property type="protein sequence ID" value="RJG40232.1"/>
    <property type="molecule type" value="Genomic_DNA"/>
</dbReference>
<comment type="caution">
    <text evidence="3">The sequence shown here is derived from an EMBL/GenBank/DDBJ whole genome shotgun (WGS) entry which is preliminary data.</text>
</comment>
<accession>A0A418YB71</accession>
<dbReference type="InterPro" id="IPR036691">
    <property type="entry name" value="Endo/exonu/phosph_ase_sf"/>
</dbReference>
<keyword evidence="4" id="KW-1185">Reference proteome</keyword>
<keyword evidence="3" id="KW-0378">Hydrolase</keyword>
<feature type="transmembrane region" description="Helical" evidence="1">
    <location>
        <begin position="7"/>
        <end position="27"/>
    </location>
</feature>
<reference evidence="3 4" key="1">
    <citation type="submission" date="2018-09" db="EMBL/GenBank/DDBJ databases">
        <authorList>
            <person name="Wang F."/>
        </authorList>
    </citation>
    <scope>NUCLEOTIDE SEQUENCE [LARGE SCALE GENOMIC DNA]</scope>
    <source>
        <strain evidence="3 4">PLHSC7-2</strain>
    </source>
</reference>
<dbReference type="Proteomes" id="UP000283255">
    <property type="component" value="Unassembled WGS sequence"/>
</dbReference>
<proteinExistence type="predicted"/>
<dbReference type="GO" id="GO:0004519">
    <property type="term" value="F:endonuclease activity"/>
    <property type="evidence" value="ECO:0007669"/>
    <property type="project" value="UniProtKB-KW"/>
</dbReference>
<dbReference type="PROSITE" id="PS51257">
    <property type="entry name" value="PROKAR_LIPOPROTEIN"/>
    <property type="match status" value="1"/>
</dbReference>
<gene>
    <name evidence="3" type="ORF">D1Z90_16390</name>
</gene>
<dbReference type="GO" id="GO:0004527">
    <property type="term" value="F:exonuclease activity"/>
    <property type="evidence" value="ECO:0007669"/>
    <property type="project" value="UniProtKB-KW"/>
</dbReference>
<evidence type="ECO:0000256" key="1">
    <source>
        <dbReference type="SAM" id="Phobius"/>
    </source>
</evidence>
<sequence length="288" mass="32400">MLKKRPGLATYIFGIFLLAGIGCLSLYKLADITIFPETTAFYSGKGTAIELATCPAFTEFSHPKPLLDVFTLLSWNVYKFQSQGWAQEIQHAAQQNQLILLQEAVIKPSTRAMWKDYQYGWLIAAAFSDKEAVMGAQLLYQGAPLKACVTKYQEPWIVFPKTALAAVFPIADKALLVVNIHGVNFTYDDEDLQRQLDPLLLMVQQHQGPVIFAGDMNTWSQSRSELLDKGLSQLGLKTVSLADDQRSQFWGYPLDHVYYRGLKLEQATVKPTQASDHHPIQARFKLLD</sequence>
<dbReference type="OrthoDB" id="9793162at2"/>
<evidence type="ECO:0000313" key="4">
    <source>
        <dbReference type="Proteomes" id="UP000283255"/>
    </source>
</evidence>
<dbReference type="NCBIfam" id="NF003840">
    <property type="entry name" value="PRK05421.1-2"/>
    <property type="match status" value="1"/>
</dbReference>
<reference evidence="3 4" key="2">
    <citation type="submission" date="2019-01" db="EMBL/GenBank/DDBJ databases">
        <title>Motilimonas pumilus sp. nov., isolated from the gut of sea cucumber (Apostichopus japonicus).</title>
        <authorList>
            <person name="Wang F.-Q."/>
            <person name="Ren L.-H."/>
            <person name="Lin Y.-W."/>
            <person name="Sun G.-H."/>
            <person name="Du Z.-J."/>
            <person name="Zhao J.-X."/>
            <person name="Liu X.-J."/>
            <person name="Liu L.-J."/>
        </authorList>
    </citation>
    <scope>NUCLEOTIDE SEQUENCE [LARGE SCALE GENOMIC DNA]</scope>
    <source>
        <strain evidence="3 4">PLHSC7-2</strain>
    </source>
</reference>
<dbReference type="Pfam" id="PF03372">
    <property type="entry name" value="Exo_endo_phos"/>
    <property type="match status" value="1"/>
</dbReference>
<protein>
    <submittedName>
        <fullName evidence="3">Endonuclease/exonuclease/phosphatase family protein</fullName>
    </submittedName>
</protein>
<evidence type="ECO:0000313" key="3">
    <source>
        <dbReference type="EMBL" id="RJG40232.1"/>
    </source>
</evidence>
<evidence type="ECO:0000259" key="2">
    <source>
        <dbReference type="Pfam" id="PF03372"/>
    </source>
</evidence>
<feature type="domain" description="Endonuclease/exonuclease/phosphatase" evidence="2">
    <location>
        <begin position="73"/>
        <end position="277"/>
    </location>
</feature>
<dbReference type="InterPro" id="IPR005135">
    <property type="entry name" value="Endo/exonuclease/phosphatase"/>
</dbReference>
<dbReference type="AlphaFoldDB" id="A0A418YB71"/>
<name>A0A418YB71_9GAMM</name>
<organism evidence="3 4">
    <name type="scientific">Motilimonas pumila</name>
    <dbReference type="NCBI Taxonomy" id="2303987"/>
    <lineage>
        <taxon>Bacteria</taxon>
        <taxon>Pseudomonadati</taxon>
        <taxon>Pseudomonadota</taxon>
        <taxon>Gammaproteobacteria</taxon>
        <taxon>Alteromonadales</taxon>
        <taxon>Alteromonadales genera incertae sedis</taxon>
        <taxon>Motilimonas</taxon>
    </lineage>
</organism>
<dbReference type="Gene3D" id="3.60.10.10">
    <property type="entry name" value="Endonuclease/exonuclease/phosphatase"/>
    <property type="match status" value="1"/>
</dbReference>
<keyword evidence="3" id="KW-0269">Exonuclease</keyword>
<dbReference type="SUPFAM" id="SSF56219">
    <property type="entry name" value="DNase I-like"/>
    <property type="match status" value="1"/>
</dbReference>
<keyword evidence="1" id="KW-0812">Transmembrane</keyword>
<keyword evidence="3" id="KW-0540">Nuclease</keyword>
<keyword evidence="1" id="KW-1133">Transmembrane helix</keyword>
<keyword evidence="3" id="KW-0255">Endonuclease</keyword>
<keyword evidence="1" id="KW-0472">Membrane</keyword>
<dbReference type="RefSeq" id="WP_119911885.1">
    <property type="nucleotide sequence ID" value="NZ_QZCH01000026.1"/>
</dbReference>
<dbReference type="NCBIfam" id="NF003842">
    <property type="entry name" value="PRK05421.1-4"/>
    <property type="match status" value="1"/>
</dbReference>